<dbReference type="GO" id="GO:0006635">
    <property type="term" value="P:fatty acid beta-oxidation"/>
    <property type="evidence" value="ECO:0007669"/>
    <property type="project" value="TreeGrafter"/>
</dbReference>
<protein>
    <submittedName>
        <fullName evidence="4">ClpP/crotonase-like domain-containing protein</fullName>
    </submittedName>
</protein>
<evidence type="ECO:0000313" key="4">
    <source>
        <dbReference type="EMBL" id="KAI9249163.1"/>
    </source>
</evidence>
<evidence type="ECO:0000256" key="1">
    <source>
        <dbReference type="ARBA" id="ARBA00000452"/>
    </source>
</evidence>
<accession>A0AAD5P8W8</accession>
<evidence type="ECO:0000313" key="5">
    <source>
        <dbReference type="Proteomes" id="UP001209540"/>
    </source>
</evidence>
<reference evidence="4" key="2">
    <citation type="submission" date="2023-02" db="EMBL/GenBank/DDBJ databases">
        <authorList>
            <consortium name="DOE Joint Genome Institute"/>
            <person name="Mondo S.J."/>
            <person name="Chang Y."/>
            <person name="Wang Y."/>
            <person name="Ahrendt S."/>
            <person name="Andreopoulos W."/>
            <person name="Barry K."/>
            <person name="Beard J."/>
            <person name="Benny G.L."/>
            <person name="Blankenship S."/>
            <person name="Bonito G."/>
            <person name="Cuomo C."/>
            <person name="Desiro A."/>
            <person name="Gervers K.A."/>
            <person name="Hundley H."/>
            <person name="Kuo A."/>
            <person name="LaButti K."/>
            <person name="Lang B.F."/>
            <person name="Lipzen A."/>
            <person name="O'Donnell K."/>
            <person name="Pangilinan J."/>
            <person name="Reynolds N."/>
            <person name="Sandor L."/>
            <person name="Smith M.W."/>
            <person name="Tsang A."/>
            <person name="Grigoriev I.V."/>
            <person name="Stajich J.E."/>
            <person name="Spatafora J.W."/>
        </authorList>
    </citation>
    <scope>NUCLEOTIDE SEQUENCE</scope>
    <source>
        <strain evidence="4">RSA 2281</strain>
    </source>
</reference>
<dbReference type="PANTHER" id="PTHR11941">
    <property type="entry name" value="ENOYL-COA HYDRATASE-RELATED"/>
    <property type="match status" value="1"/>
</dbReference>
<sequence length="249" mass="28006">MAHQEVALPLALPSTEKHYMTLSREGPLFILHLHNKDNRFTTEVCKAIIHALQVVEDTFLAQKEPTEMALITVGDGKFFSNGLDVAHAREYIPFMDSYLTMLKKLLTFTIPTVAALNGHAFAGGCMLALAHDYRVMRTERGFMCMNEIDIKAPLHPGMNALLRYKTTPKTLRALVLQGYRFNSDEALAADLVDEICPEKELMATAKKLALKWAPKAKAGIVYRQLKEELSTDTIRLLSVPYNRLESSRL</sequence>
<dbReference type="CDD" id="cd06558">
    <property type="entry name" value="crotonase-like"/>
    <property type="match status" value="1"/>
</dbReference>
<organism evidence="4 5">
    <name type="scientific">Phascolomyces articulosus</name>
    <dbReference type="NCBI Taxonomy" id="60185"/>
    <lineage>
        <taxon>Eukaryota</taxon>
        <taxon>Fungi</taxon>
        <taxon>Fungi incertae sedis</taxon>
        <taxon>Mucoromycota</taxon>
        <taxon>Mucoromycotina</taxon>
        <taxon>Mucoromycetes</taxon>
        <taxon>Mucorales</taxon>
        <taxon>Lichtheimiaceae</taxon>
        <taxon>Phascolomyces</taxon>
    </lineage>
</organism>
<dbReference type="Gene3D" id="3.90.226.10">
    <property type="entry name" value="2-enoyl-CoA Hydratase, Chain A, domain 1"/>
    <property type="match status" value="1"/>
</dbReference>
<dbReference type="Pfam" id="PF00378">
    <property type="entry name" value="ECH_1"/>
    <property type="match status" value="1"/>
</dbReference>
<comment type="catalytic activity">
    <reaction evidence="2">
        <text>a (3E)-enoyl-CoA = a 4-saturated (2E)-enoyl-CoA</text>
        <dbReference type="Rhea" id="RHEA:45228"/>
        <dbReference type="ChEBI" id="CHEBI:58521"/>
        <dbReference type="ChEBI" id="CHEBI:85097"/>
        <dbReference type="EC" id="5.3.3.8"/>
    </reaction>
</comment>
<comment type="caution">
    <text evidence="4">The sequence shown here is derived from an EMBL/GenBank/DDBJ whole genome shotgun (WGS) entry which is preliminary data.</text>
</comment>
<dbReference type="Proteomes" id="UP001209540">
    <property type="component" value="Unassembled WGS sequence"/>
</dbReference>
<dbReference type="GO" id="GO:0005777">
    <property type="term" value="C:peroxisome"/>
    <property type="evidence" value="ECO:0007669"/>
    <property type="project" value="TreeGrafter"/>
</dbReference>
<dbReference type="SUPFAM" id="SSF52096">
    <property type="entry name" value="ClpP/crotonase"/>
    <property type="match status" value="1"/>
</dbReference>
<evidence type="ECO:0000256" key="2">
    <source>
        <dbReference type="ARBA" id="ARBA00000765"/>
    </source>
</evidence>
<dbReference type="InterPro" id="IPR001753">
    <property type="entry name" value="Enoyl-CoA_hydra/iso"/>
</dbReference>
<keyword evidence="3" id="KW-0443">Lipid metabolism</keyword>
<name>A0AAD5P8W8_9FUNG</name>
<dbReference type="GO" id="GO:0004165">
    <property type="term" value="F:delta(3)-delta(2)-enoyl-CoA isomerase activity"/>
    <property type="evidence" value="ECO:0007669"/>
    <property type="project" value="UniProtKB-EC"/>
</dbReference>
<reference evidence="4" key="1">
    <citation type="journal article" date="2022" name="IScience">
        <title>Evolution of zygomycete secretomes and the origins of terrestrial fungal ecologies.</title>
        <authorList>
            <person name="Chang Y."/>
            <person name="Wang Y."/>
            <person name="Mondo S."/>
            <person name="Ahrendt S."/>
            <person name="Andreopoulos W."/>
            <person name="Barry K."/>
            <person name="Beard J."/>
            <person name="Benny G.L."/>
            <person name="Blankenship S."/>
            <person name="Bonito G."/>
            <person name="Cuomo C."/>
            <person name="Desiro A."/>
            <person name="Gervers K.A."/>
            <person name="Hundley H."/>
            <person name="Kuo A."/>
            <person name="LaButti K."/>
            <person name="Lang B.F."/>
            <person name="Lipzen A."/>
            <person name="O'Donnell K."/>
            <person name="Pangilinan J."/>
            <person name="Reynolds N."/>
            <person name="Sandor L."/>
            <person name="Smith M.E."/>
            <person name="Tsang A."/>
            <person name="Grigoriev I.V."/>
            <person name="Stajich J.E."/>
            <person name="Spatafora J.W."/>
        </authorList>
    </citation>
    <scope>NUCLEOTIDE SEQUENCE</scope>
    <source>
        <strain evidence="4">RSA 2281</strain>
    </source>
</reference>
<dbReference type="EMBL" id="JAIXMP010000036">
    <property type="protein sequence ID" value="KAI9249163.1"/>
    <property type="molecule type" value="Genomic_DNA"/>
</dbReference>
<proteinExistence type="predicted"/>
<comment type="catalytic activity">
    <reaction evidence="1">
        <text>a (3Z)-enoyl-CoA = a 4-saturated (2E)-enoyl-CoA</text>
        <dbReference type="Rhea" id="RHEA:45900"/>
        <dbReference type="ChEBI" id="CHEBI:85097"/>
        <dbReference type="ChEBI" id="CHEBI:85489"/>
        <dbReference type="EC" id="5.3.3.8"/>
    </reaction>
</comment>
<dbReference type="PANTHER" id="PTHR11941:SF75">
    <property type="entry name" value="ENOYL-COA HYDRATASE_ISOMERASE FAMILY PROTEIN"/>
    <property type="match status" value="1"/>
</dbReference>
<gene>
    <name evidence="4" type="ORF">BDA99DRAFT_524197</name>
</gene>
<dbReference type="AlphaFoldDB" id="A0AAD5P8W8"/>
<dbReference type="FunFam" id="3.90.226.10:FF:000049">
    <property type="entry name" value="Enoyl-CoA delta isomerase 3"/>
    <property type="match status" value="1"/>
</dbReference>
<dbReference type="InterPro" id="IPR029045">
    <property type="entry name" value="ClpP/crotonase-like_dom_sf"/>
</dbReference>
<evidence type="ECO:0000256" key="3">
    <source>
        <dbReference type="ARBA" id="ARBA00023098"/>
    </source>
</evidence>
<keyword evidence="5" id="KW-1185">Reference proteome</keyword>